<feature type="region of interest" description="Disordered" evidence="1">
    <location>
        <begin position="38"/>
        <end position="57"/>
    </location>
</feature>
<evidence type="ECO:0000256" key="1">
    <source>
        <dbReference type="SAM" id="MobiDB-lite"/>
    </source>
</evidence>
<proteinExistence type="predicted"/>
<name>A0A0F9RP43_9ZZZZ</name>
<dbReference type="AlphaFoldDB" id="A0A0F9RP43"/>
<organism evidence="2">
    <name type="scientific">marine sediment metagenome</name>
    <dbReference type="NCBI Taxonomy" id="412755"/>
    <lineage>
        <taxon>unclassified sequences</taxon>
        <taxon>metagenomes</taxon>
        <taxon>ecological metagenomes</taxon>
    </lineage>
</organism>
<gene>
    <name evidence="2" type="ORF">LCGC14_0553550</name>
</gene>
<dbReference type="EMBL" id="LAZR01000768">
    <property type="protein sequence ID" value="KKN58275.1"/>
    <property type="molecule type" value="Genomic_DNA"/>
</dbReference>
<reference evidence="2" key="1">
    <citation type="journal article" date="2015" name="Nature">
        <title>Complex archaea that bridge the gap between prokaryotes and eukaryotes.</title>
        <authorList>
            <person name="Spang A."/>
            <person name="Saw J.H."/>
            <person name="Jorgensen S.L."/>
            <person name="Zaremba-Niedzwiedzka K."/>
            <person name="Martijn J."/>
            <person name="Lind A.E."/>
            <person name="van Eijk R."/>
            <person name="Schleper C."/>
            <person name="Guy L."/>
            <person name="Ettema T.J."/>
        </authorList>
    </citation>
    <scope>NUCLEOTIDE SEQUENCE</scope>
</reference>
<accession>A0A0F9RP43</accession>
<comment type="caution">
    <text evidence="2">The sequence shown here is derived from an EMBL/GenBank/DDBJ whole genome shotgun (WGS) entry which is preliminary data.</text>
</comment>
<protein>
    <submittedName>
        <fullName evidence="2">Uncharacterized protein</fullName>
    </submittedName>
</protein>
<sequence length="57" mass="6425">MKLGENKAKDVETPAKRAKLEQELGRLTFEMAELREEQNKRAKRSNEIGGLLKGLNG</sequence>
<evidence type="ECO:0000313" key="2">
    <source>
        <dbReference type="EMBL" id="KKN58275.1"/>
    </source>
</evidence>